<dbReference type="PANTHER" id="PTHR13743">
    <property type="entry name" value="BEIGE/BEACH-RELATED"/>
    <property type="match status" value="1"/>
</dbReference>
<name>A0ABR2HH20_9EUKA</name>
<evidence type="ECO:0000259" key="2">
    <source>
        <dbReference type="PROSITE" id="PS50197"/>
    </source>
</evidence>
<evidence type="ECO:0000256" key="1">
    <source>
        <dbReference type="SAM" id="MobiDB-lite"/>
    </source>
</evidence>
<feature type="compositionally biased region" description="Polar residues" evidence="1">
    <location>
        <begin position="2117"/>
        <end position="2131"/>
    </location>
</feature>
<dbReference type="InterPro" id="IPR036322">
    <property type="entry name" value="WD40_repeat_dom_sf"/>
</dbReference>
<dbReference type="EMBL" id="JAPFFF010000028">
    <property type="protein sequence ID" value="KAK8847078.1"/>
    <property type="molecule type" value="Genomic_DNA"/>
</dbReference>
<dbReference type="SMART" id="SM01026">
    <property type="entry name" value="Beach"/>
    <property type="match status" value="1"/>
</dbReference>
<dbReference type="Gene3D" id="2.130.10.10">
    <property type="entry name" value="YVTN repeat-like/Quinoprotein amine dehydrogenase"/>
    <property type="match status" value="1"/>
</dbReference>
<dbReference type="SUPFAM" id="SSF50978">
    <property type="entry name" value="WD40 repeat-like"/>
    <property type="match status" value="1"/>
</dbReference>
<feature type="compositionally biased region" description="Low complexity" evidence="1">
    <location>
        <begin position="1189"/>
        <end position="1203"/>
    </location>
</feature>
<comment type="caution">
    <text evidence="3">The sequence shown here is derived from an EMBL/GenBank/DDBJ whole genome shotgun (WGS) entry which is preliminary data.</text>
</comment>
<dbReference type="PANTHER" id="PTHR13743:SF123">
    <property type="entry name" value="PROTEIN FAN"/>
    <property type="match status" value="1"/>
</dbReference>
<dbReference type="InterPro" id="IPR015943">
    <property type="entry name" value="WD40/YVTN_repeat-like_dom_sf"/>
</dbReference>
<protein>
    <recommendedName>
        <fullName evidence="2">BEACH domain-containing protein</fullName>
    </recommendedName>
</protein>
<dbReference type="SUPFAM" id="SSF81837">
    <property type="entry name" value="BEACH domain"/>
    <property type="match status" value="1"/>
</dbReference>
<evidence type="ECO:0000313" key="3">
    <source>
        <dbReference type="EMBL" id="KAK8847078.1"/>
    </source>
</evidence>
<feature type="region of interest" description="Disordered" evidence="1">
    <location>
        <begin position="2111"/>
        <end position="2131"/>
    </location>
</feature>
<sequence>MQHHAIKTQPLDFPPDVARFKTLINELKEKGKPEEAMKYYIDNLSKYTDSYPEEYKIKSNVSLIVKKLEPYIDTYLKDPNKMKLLFNFLECSLKCFKSSKETTKIFFIITMKTAEFDDPDILQYSSQYFQSLLANAVIFSYMFTQSRLADVFQNCFCFYPNTRLFYGPIILSETSNRVFTKIANLTEFMDKVKVLLHDGNIEPKSSNYAFTFIGYIIRSLDTGSFLPDILPYIIEFAPLCNNLSYFQFFLQAPNSKPNSVWSALKSITSDTNMSCEAMNSVLLAIEQSQKVPPSKKYFSFRPYIPLFEKLTKDQQTILYEIILRCPVDIIADFIVGAAPLSKTKIDPNFILTLCQTVRFESSLQDLWTGFILKQGVDEFVNGDDSIFHISQAILNQMDDTRRPDNEIIEFFLNVSLIKWNDAIASVIDLLLINLKVKSYISIIISFLMKDDLPDDVLNFISEYLPNDKFASSFIENNGQITFETLMKKESGRDFIAKLAYTRPNKVINKFFFNNPPNDLSEKEIDLLMHGLPHDSQDINEGYLCIPSLIPLVSSYKLKTPLENYIVGSAVGKFFSPLKAHFKRFLSTYISSTILRYQIADPEFLPYITDPIYPHFNVLQSTPISIKKPSKFRRPVSFCFWFNIFELKGQPTVVVTINETTLSLDENGYAHIGNDTMFCPPHDWHSVAIITTSDGLASFYIDKRLMSTVKTNPSETPFFSFGNSGLNSMIYFISPYLKSSTSLLTMDQIEQFHLSGPNSPTNVIIEPTNGLHYVVSDGLPKYLSTVGGPFFVFDVAMITNTLPQFLNCLEAAFNLLELGFFEKESFISSLRFILRQKNRYEDSVIQLLRDRILNYFEIHDVCLFLNDFVVLSTKAENLIRIAPLDMSSTNCNSHFFYVIEEFCFFEFDDEVQNSLLDVIKYFIEFDDYYLRIIPIYAFALPNIDTKTPASVDDSRQYKKQIKLIQTFFNCLNTIPSTLTTEDVISAMAMLNPTVGSEFFYLLCKRIVENDLFSESEMLFKIDAFIASISKFEKTWVSLFNLLTDQFEFKTIDELNDHQEELSIVHEEFIDVIFKLVTNTFLRNNHAYLSLQLVVDLMNSSEIPLESHLKSIQYLCTLGFAQRSIHKSTSVGDALAKLFPTSKSMTLSTSMNNLHNADKKESKRLTKLEALSVRLFTDNYQPKRKIPPKPLKNSSPYSSSGNSSLKSKHYTLSQPTNSSSSISNDNLIYEEYFDPNLTQMLTTFINSRKVNDSDITNPDLDIPSPSELKNDLFQSNKTIKYIIETVVELLTQSIDEYTKFNNYLISFSLLPNDVDQEIATKFHQYVFLQLLDEEKLANNKKVLDDFLLFLAYRIYEGWWGPEYNTTNENEKEEEEEDNSNPLLVPLFETVLPLLERDTLCTKYFIFAVFTCASKFGKKSASLISTLSEEFKGSKFYKVFQNNPDDFMAYLMLIGENSDDQKSKEILELFHNSANKNILDVSKERNNAPYSSSFELECLYLYKRQIAVSTNFRKMARYQFFWHLNTSAMYIDKAISNIHLQRLKHRFTYGIPAKFLVSYSSSPICVPKKLLPRIFSYDNRCQKMAKLIDIPRSYHTPYLKSFLHELNKVFSAPYCFAGWKLPCFVNVHFQEFVKEAFNGIPNINPFEAQILGTPEACQCVIVLSEKAINFILNCDLLGQTPSSENLCHYPLYEEAMAGYFGTPSIFFGKPAFSIPLSQITMVFPRRYLHSAIALDFFTITGTQISLVVSLTYRNLLINYLRPRYNKIAKTGPLYWKQLLMKQPTDVAKKWARGSISSFTYLLYLNYVGNRAFTDYSQYPVFPWVASDYDSAEFPPSLRDLSKPLGQLTESRREKFERIFYETDHQYFYGTHYSNPAGVLHFMMRAEPFTIFNVVLHTGFDHRDRLFSSLSETWRTCSERNTTDLKELIPQFFCFPSMFENINKLQLQTRSDGTDINSVKLPPWGPSPVSFVKRHRQLLESNLLSKTLPHWIDLVFGYKQRGQAAVEAKNLFLPISYDVDGAKNDFFSSNDASQINESSSNLLLADDDDDSDDFASSTNNLDNQDEALNAAEIDTILNFGQCPLQVLTTPHVQRTTQKYANLENSATRHVIIHRNNEEKNSQQTSGSNSEVSLPSTLPNKMMIQNLSCIPSNNRPLMKQFITNDVGYDIHSDSDDSLDYDDDYDNEEEDNNNNNKCDESFAHKHHISKSLRDRLDPATIKWRIAYEPSIHKLKYTHGLNWQVSGKLNLTVSERRIHFHSQRINSDTLIDIVDAVLSRDQTLLTIITSFGKIDTYSVLYNHLEPISTSFLPDIIPLVAVDVSSHFSMIVVASESYIAVVDLGTGFLLSKLHHSFDKVAFDETHESIIASSAETNEVSVFSLNLHFICSAKYSLKNTMNFKKTKPKKDQQKQKDNEHLSCNEKKFLDEITTIATSDSNNWDCTPYFVTGHRNGAVNIWHVDTTPSNENLKLFTSEMYANKNMSVNKEHIMTCKTLCMAENPIDSIVIFSRGRALAYIDRKGTVGVISICMKNRSNKKILKNSCFKTCTSCELGFKQGSSTMGAANTGLTSNIFIGSNSSLPKAALNFAINLGIGSNPNSKASVKHKNKESDDDSQSNVIICSSCGLPCCKRCITKGSICPKCLEIANKCNGNFIVDDLDGNSF</sequence>
<feature type="domain" description="BEACH" evidence="2">
    <location>
        <begin position="1772"/>
        <end position="2090"/>
    </location>
</feature>
<feature type="region of interest" description="Disordered" evidence="1">
    <location>
        <begin position="1179"/>
        <end position="1219"/>
    </location>
</feature>
<dbReference type="InterPro" id="IPR050865">
    <property type="entry name" value="BEACH_Domain"/>
</dbReference>
<evidence type="ECO:0000313" key="4">
    <source>
        <dbReference type="Proteomes" id="UP001470230"/>
    </source>
</evidence>
<dbReference type="InterPro" id="IPR000409">
    <property type="entry name" value="BEACH_dom"/>
</dbReference>
<organism evidence="3 4">
    <name type="scientific">Tritrichomonas musculus</name>
    <dbReference type="NCBI Taxonomy" id="1915356"/>
    <lineage>
        <taxon>Eukaryota</taxon>
        <taxon>Metamonada</taxon>
        <taxon>Parabasalia</taxon>
        <taxon>Tritrichomonadida</taxon>
        <taxon>Tritrichomonadidae</taxon>
        <taxon>Tritrichomonas</taxon>
    </lineage>
</organism>
<feature type="region of interest" description="Disordered" evidence="1">
    <location>
        <begin position="2172"/>
        <end position="2193"/>
    </location>
</feature>
<dbReference type="Gene3D" id="1.10.1540.10">
    <property type="entry name" value="BEACH domain"/>
    <property type="match status" value="1"/>
</dbReference>
<gene>
    <name evidence="3" type="ORF">M9Y10_019655</name>
</gene>
<reference evidence="3 4" key="1">
    <citation type="submission" date="2024-04" db="EMBL/GenBank/DDBJ databases">
        <title>Tritrichomonas musculus Genome.</title>
        <authorList>
            <person name="Alves-Ferreira E."/>
            <person name="Grigg M."/>
            <person name="Lorenzi H."/>
            <person name="Galac M."/>
        </authorList>
    </citation>
    <scope>NUCLEOTIDE SEQUENCE [LARGE SCALE GENOMIC DNA]</scope>
    <source>
        <strain evidence="3 4">EAF2021</strain>
    </source>
</reference>
<accession>A0ABR2HH20</accession>
<proteinExistence type="predicted"/>
<feature type="compositionally biased region" description="Acidic residues" evidence="1">
    <location>
        <begin position="2172"/>
        <end position="2186"/>
    </location>
</feature>
<dbReference type="Proteomes" id="UP001470230">
    <property type="component" value="Unassembled WGS sequence"/>
</dbReference>
<dbReference type="InterPro" id="IPR036372">
    <property type="entry name" value="BEACH_dom_sf"/>
</dbReference>
<keyword evidence="4" id="KW-1185">Reference proteome</keyword>
<dbReference type="CDD" id="cd06071">
    <property type="entry name" value="Beach"/>
    <property type="match status" value="1"/>
</dbReference>
<dbReference type="Pfam" id="PF02138">
    <property type="entry name" value="Beach"/>
    <property type="match status" value="1"/>
</dbReference>
<dbReference type="PROSITE" id="PS50197">
    <property type="entry name" value="BEACH"/>
    <property type="match status" value="1"/>
</dbReference>